<feature type="compositionally biased region" description="Basic residues" evidence="1">
    <location>
        <begin position="1"/>
        <end position="13"/>
    </location>
</feature>
<dbReference type="EMBL" id="MT813453">
    <property type="protein sequence ID" value="QOT14675.1"/>
    <property type="molecule type" value="Genomic_DNA"/>
</dbReference>
<evidence type="ECO:0000313" key="5">
    <source>
        <dbReference type="EMBL" id="QOT14289.1"/>
    </source>
</evidence>
<dbReference type="EMBL" id="MT797631">
    <property type="protein sequence ID" value="QOT14493.1"/>
    <property type="molecule type" value="Genomic_DNA"/>
</dbReference>
<accession>A7KQB2</accession>
<evidence type="ECO:0000313" key="6">
    <source>
        <dbReference type="EMBL" id="QOT14816.1"/>
    </source>
</evidence>
<protein>
    <submittedName>
        <fullName evidence="2">Uncharacterized protein</fullName>
    </submittedName>
</protein>
<dbReference type="EMBL" id="MT955328">
    <property type="protein sequence ID" value="QOT14937.1"/>
    <property type="molecule type" value="Genomic_DNA"/>
</dbReference>
<feature type="region of interest" description="Disordered" evidence="1">
    <location>
        <begin position="1"/>
        <end position="60"/>
    </location>
</feature>
<evidence type="ECO:0000313" key="3">
    <source>
        <dbReference type="EMBL" id="ABR13218.1"/>
    </source>
</evidence>
<reference evidence="7" key="5">
    <citation type="submission" date="2020-09" db="EMBL/GenBank/DDBJ databases">
        <title>Functional analysis of genomic repeat regions in Marek's disease virus replication and pathogenesis.</title>
        <authorList>
            <person name="Vychodil T."/>
            <person name="Conradie A.M."/>
            <person name="Trimpert J."/>
            <person name="Aswad A."/>
            <person name="Bertzbach L.D."/>
            <person name="Kaufer B."/>
        </authorList>
    </citation>
    <scope>NUCLEOTIDE SEQUENCE</scope>
</reference>
<reference evidence="4" key="3">
    <citation type="submission" date="2020-07" db="EMBL/GenBank/DDBJ databases">
        <title>Distinct polymorphisms in a single herpesvirus gene are capable of enhancing virulence and mediate vaccinal resistance.</title>
        <authorList>
            <person name="Conradie A.M."/>
            <person name="Bertzbach L.D."/>
            <person name="Trimpert J.D."/>
            <person name="Patria J.N."/>
            <person name="Murata S."/>
            <person name="Parcells M.S."/>
            <person name="Kaufer B.B."/>
        </authorList>
    </citation>
    <scope>NUCLEOTIDE SEQUENCE</scope>
</reference>
<dbReference type="EMBL" id="MT813453">
    <property type="protein sequence ID" value="QOT14656.1"/>
    <property type="molecule type" value="Genomic_DNA"/>
</dbReference>
<dbReference type="EMBL" id="MT797629">
    <property type="protein sequence ID" value="QOT14121.1"/>
    <property type="molecule type" value="Genomic_DNA"/>
</dbReference>
<evidence type="ECO:0000313" key="8">
    <source>
        <dbReference type="Proteomes" id="UP000143489"/>
    </source>
</evidence>
<evidence type="ECO:0000313" key="4">
    <source>
        <dbReference type="EMBL" id="QOT14103.1"/>
    </source>
</evidence>
<organism evidence="2 8">
    <name type="scientific">Gallid alphaherpesvirus 2</name>
    <dbReference type="NCBI Taxonomy" id="10390"/>
    <lineage>
        <taxon>Viruses</taxon>
        <taxon>Duplodnaviria</taxon>
        <taxon>Heunggongvirae</taxon>
        <taxon>Peploviricota</taxon>
        <taxon>Herviviricetes</taxon>
        <taxon>Herpesvirales</taxon>
        <taxon>Orthoherpesviridae</taxon>
        <taxon>Alphaherpesvirinae</taxon>
        <taxon>Mardivirus</taxon>
        <taxon>Mardivirus gallidalpha2</taxon>
    </lineage>
</organism>
<gene>
    <name evidence="2" type="ORF">MDV086.2</name>
    <name evidence="3" type="ORF">MDV097.6</name>
</gene>
<reference evidence="6" key="4">
    <citation type="submission" date="2020-08" db="EMBL/GenBank/DDBJ databases">
        <title>Marek's disease virus requires both copies of the inverted repeat regions for efficient in vivo replication and pathogenesis.</title>
        <authorList>
            <person name="Conradie A.M."/>
            <person name="Kaufer B."/>
        </authorList>
    </citation>
    <scope>NUCLEOTIDE SEQUENCE</scope>
</reference>
<dbReference type="Proteomes" id="UP000143489">
    <property type="component" value="Segment"/>
</dbReference>
<dbReference type="EMBL" id="EF523390">
    <property type="protein sequence ID" value="ABR13197.1"/>
    <property type="molecule type" value="Genomic_DNA"/>
</dbReference>
<dbReference type="EMBL" id="MT797630">
    <property type="protein sequence ID" value="QOT14307.1"/>
    <property type="molecule type" value="Genomic_DNA"/>
</dbReference>
<dbReference type="EMBL" id="MT872313">
    <property type="protein sequence ID" value="QOT14816.1"/>
    <property type="molecule type" value="Genomic_DNA"/>
</dbReference>
<proteinExistence type="predicted"/>
<dbReference type="EMBL" id="MT797630">
    <property type="protein sequence ID" value="QOT14289.1"/>
    <property type="molecule type" value="Genomic_DNA"/>
</dbReference>
<sequence>MQTRCCRGKKKRGTVPFSTQMGPPPPKKKRNRAFLRANRCPTRPRGPRGGEGKKSTVQGI</sequence>
<dbReference type="EMBL" id="MT994392">
    <property type="protein sequence ID" value="QOT15089.1"/>
    <property type="molecule type" value="Genomic_DNA"/>
</dbReference>
<reference evidence="5" key="2">
    <citation type="submission" date="2020-07" db="EMBL/GenBank/DDBJ databases">
        <title>Distinct polymorphisms in a single herpesvirus gene are capable of enhancing virulence and mediate vaccinal resistance.</title>
        <authorList>
            <person name="Conradie A.M."/>
            <person name="Bertzbach L.D."/>
            <person name="Trimpert J."/>
            <person name="Patria J.N."/>
            <person name="Murata S."/>
            <person name="Parcells M.S."/>
            <person name="Kaufer B.B."/>
        </authorList>
    </citation>
    <scope>NUCLEOTIDE SEQUENCE</scope>
</reference>
<evidence type="ECO:0000313" key="7">
    <source>
        <dbReference type="EMBL" id="QOT14937.1"/>
    </source>
</evidence>
<name>A7KQB2_9ALPH</name>
<evidence type="ECO:0000256" key="1">
    <source>
        <dbReference type="SAM" id="MobiDB-lite"/>
    </source>
</evidence>
<evidence type="ECO:0000313" key="2">
    <source>
        <dbReference type="EMBL" id="ABR13197.1"/>
    </source>
</evidence>
<dbReference type="EMBL" id="MT797629">
    <property type="protein sequence ID" value="QOT14103.1"/>
    <property type="molecule type" value="Genomic_DNA"/>
</dbReference>
<reference evidence="2 8" key="1">
    <citation type="journal article" date="2007" name="Virus Genes">
        <title>Comparative sequence analysis of a highly oncogenic but horizontal spread-defective clone of Marek's disease virus.</title>
        <authorList>
            <person name="Spatz S.J."/>
            <person name="Zhao Y."/>
            <person name="Petherbridge L."/>
            <person name="Smith L.P."/>
            <person name="Baigent S.J."/>
            <person name="Nair V."/>
        </authorList>
    </citation>
    <scope>NUCLEOTIDE SEQUENCE [LARGE SCALE GENOMIC DNA]</scope>
    <source>
        <strain evidence="2">RB-1B</strain>
    </source>
</reference>
<dbReference type="EMBL" id="EF523390">
    <property type="protein sequence ID" value="ABR13218.1"/>
    <property type="molecule type" value="Genomic_DNA"/>
</dbReference>
<dbReference type="EMBL" id="MT797631">
    <property type="protein sequence ID" value="QOT14475.1"/>
    <property type="molecule type" value="Genomic_DNA"/>
</dbReference>